<feature type="transmembrane region" description="Helical" evidence="1">
    <location>
        <begin position="20"/>
        <end position="40"/>
    </location>
</feature>
<organism evidence="2 3">
    <name type="scientific">Massilia haematophila</name>
    <dbReference type="NCBI Taxonomy" id="457923"/>
    <lineage>
        <taxon>Bacteria</taxon>
        <taxon>Pseudomonadati</taxon>
        <taxon>Pseudomonadota</taxon>
        <taxon>Betaproteobacteria</taxon>
        <taxon>Burkholderiales</taxon>
        <taxon>Oxalobacteraceae</taxon>
        <taxon>Telluria group</taxon>
        <taxon>Massilia</taxon>
    </lineage>
</organism>
<keyword evidence="3" id="KW-1185">Reference proteome</keyword>
<feature type="transmembrane region" description="Helical" evidence="1">
    <location>
        <begin position="173"/>
        <end position="190"/>
    </location>
</feature>
<evidence type="ECO:0000256" key="1">
    <source>
        <dbReference type="SAM" id="Phobius"/>
    </source>
</evidence>
<keyword evidence="1" id="KW-1133">Transmembrane helix</keyword>
<sequence length="302" mass="33634">MNAAWAAVTGYARQLNDTSWTRVLTYAWAAFITLAMLLPFVPEQWRGTAKSIGFALPLLLLAAKDFAQLPDLAARLRALHRQGAGALAMLAACLPPGLIGLARLDRELWRSFFCWLRRQPRPARPDGLRLTYLEQGAYSTAIAFGLFSVLVELPLDAALVPLFVDDPDAVRDIHIAVALGSAYTLVWLLGDRWRVRDGCHVLTATHLDLQVGARASARIALASIADAQPLREPVAQWRRRHPFRDKEAVTITPFDKPNLILRLHPDADCTITHHGLERNGVRYVFLYLDRPERLIAALASRA</sequence>
<evidence type="ECO:0000313" key="3">
    <source>
        <dbReference type="Proteomes" id="UP001595665"/>
    </source>
</evidence>
<name>A0ABV7PRN9_9BURK</name>
<protein>
    <submittedName>
        <fullName evidence="2">Uncharacterized protein</fullName>
    </submittedName>
</protein>
<proteinExistence type="predicted"/>
<accession>A0ABV7PRN9</accession>
<gene>
    <name evidence="2" type="ORF">ACFOPH_20560</name>
</gene>
<comment type="caution">
    <text evidence="2">The sequence shown here is derived from an EMBL/GenBank/DDBJ whole genome shotgun (WGS) entry which is preliminary data.</text>
</comment>
<dbReference type="RefSeq" id="WP_379737103.1">
    <property type="nucleotide sequence ID" value="NZ_JBHRVV010000001.1"/>
</dbReference>
<evidence type="ECO:0000313" key="2">
    <source>
        <dbReference type="EMBL" id="MFC3460619.1"/>
    </source>
</evidence>
<keyword evidence="1" id="KW-0812">Transmembrane</keyword>
<reference evidence="3" key="1">
    <citation type="journal article" date="2019" name="Int. J. Syst. Evol. Microbiol.">
        <title>The Global Catalogue of Microorganisms (GCM) 10K type strain sequencing project: providing services to taxonomists for standard genome sequencing and annotation.</title>
        <authorList>
            <consortium name="The Broad Institute Genomics Platform"/>
            <consortium name="The Broad Institute Genome Sequencing Center for Infectious Disease"/>
            <person name="Wu L."/>
            <person name="Ma J."/>
        </authorList>
    </citation>
    <scope>NUCLEOTIDE SEQUENCE [LARGE SCALE GENOMIC DNA]</scope>
    <source>
        <strain evidence="3">CCM 7480</strain>
    </source>
</reference>
<feature type="transmembrane region" description="Helical" evidence="1">
    <location>
        <begin position="83"/>
        <end position="102"/>
    </location>
</feature>
<dbReference type="Proteomes" id="UP001595665">
    <property type="component" value="Unassembled WGS sequence"/>
</dbReference>
<keyword evidence="1" id="KW-0472">Membrane</keyword>
<feature type="transmembrane region" description="Helical" evidence="1">
    <location>
        <begin position="136"/>
        <end position="153"/>
    </location>
</feature>
<dbReference type="EMBL" id="JBHRVV010000001">
    <property type="protein sequence ID" value="MFC3460619.1"/>
    <property type="molecule type" value="Genomic_DNA"/>
</dbReference>